<gene>
    <name evidence="3" type="ORF">QR680_009526</name>
</gene>
<feature type="region of interest" description="Disordered" evidence="1">
    <location>
        <begin position="353"/>
        <end position="375"/>
    </location>
</feature>
<feature type="chain" id="PRO_5041469624" description="Bursicon" evidence="2">
    <location>
        <begin position="24"/>
        <end position="471"/>
    </location>
</feature>
<comment type="caution">
    <text evidence="3">The sequence shown here is derived from an EMBL/GenBank/DDBJ whole genome shotgun (WGS) entry which is preliminary data.</text>
</comment>
<dbReference type="EMBL" id="JAUCMV010000001">
    <property type="protein sequence ID" value="KAK0426067.1"/>
    <property type="molecule type" value="Genomic_DNA"/>
</dbReference>
<feature type="signal peptide" evidence="2">
    <location>
        <begin position="1"/>
        <end position="23"/>
    </location>
</feature>
<sequence length="471" mass="52220">MLLPSATVLSIFVVLPTLRGSGGFVEAQFDIRFWRPAIPPPPPPPHFRFIPFPAEEEVETPPPPPPPTTTTSTTATTTSTTKTTTPAPMTTRSTTTTTKRTTTTPPTTTSTSTTTTTTTITTAPTTTRKPTVPPTTVYVPPPPPPTPPPPQCDHFDEAALLTRMRDSGGFYSDVYMAVDVPTASRTFPDLGARSFTLEAPKYVCDAECERNWHHVRYTMRPTARKAFPRRRPFRPKPESPARSWWSESDWRGKRSPAEPGEKWELDFESSVSRRRERRGASPVEIALQHSGTSAGIVGSTVALECDIASANLIPSNGYVREGYGRGITHRGEDFVLVDDALGPRVVEHRRRIRSDPKGDGSLKASIVEKATGPRRKQSTHKGITYHLCRTCRAIRQLGEDFFPRVLNEVICASEACLKGDGLCTQRFLPFKLLQNQGTRDCPKWRPTTIQLRTCCDCVVHPNSGILRYILE</sequence>
<feature type="compositionally biased region" description="Basic and acidic residues" evidence="1">
    <location>
        <begin position="248"/>
        <end position="261"/>
    </location>
</feature>
<dbReference type="PANTHER" id="PTHR33995">
    <property type="entry name" value="PROTEIN CBG18546"/>
    <property type="match status" value="1"/>
</dbReference>
<evidence type="ECO:0000256" key="1">
    <source>
        <dbReference type="SAM" id="MobiDB-lite"/>
    </source>
</evidence>
<reference evidence="3" key="1">
    <citation type="submission" date="2023-06" db="EMBL/GenBank/DDBJ databases">
        <title>Genomic analysis of the entomopathogenic nematode Steinernema hermaphroditum.</title>
        <authorList>
            <person name="Schwarz E.M."/>
            <person name="Heppert J.K."/>
            <person name="Baniya A."/>
            <person name="Schwartz H.T."/>
            <person name="Tan C.-H."/>
            <person name="Antoshechkin I."/>
            <person name="Sternberg P.W."/>
            <person name="Goodrich-Blair H."/>
            <person name="Dillman A.R."/>
        </authorList>
    </citation>
    <scope>NUCLEOTIDE SEQUENCE</scope>
    <source>
        <strain evidence="3">PS9179</strain>
        <tissue evidence="3">Whole animal</tissue>
    </source>
</reference>
<dbReference type="Proteomes" id="UP001175271">
    <property type="component" value="Unassembled WGS sequence"/>
</dbReference>
<name>A0AA39IKL8_9BILA</name>
<keyword evidence="2" id="KW-0732">Signal</keyword>
<evidence type="ECO:0000313" key="4">
    <source>
        <dbReference type="Proteomes" id="UP001175271"/>
    </source>
</evidence>
<dbReference type="SUPFAM" id="SSF57501">
    <property type="entry name" value="Cystine-knot cytokines"/>
    <property type="match status" value="1"/>
</dbReference>
<evidence type="ECO:0008006" key="5">
    <source>
        <dbReference type="Google" id="ProtNLM"/>
    </source>
</evidence>
<keyword evidence="4" id="KW-1185">Reference proteome</keyword>
<feature type="compositionally biased region" description="Low complexity" evidence="1">
    <location>
        <begin position="69"/>
        <end position="137"/>
    </location>
</feature>
<dbReference type="PANTHER" id="PTHR33995:SF7">
    <property type="entry name" value="BURSICON SUBUNIT ALPHA-RELATED"/>
    <property type="match status" value="1"/>
</dbReference>
<evidence type="ECO:0000256" key="2">
    <source>
        <dbReference type="SAM" id="SignalP"/>
    </source>
</evidence>
<feature type="region of interest" description="Disordered" evidence="1">
    <location>
        <begin position="55"/>
        <end position="137"/>
    </location>
</feature>
<dbReference type="InterPro" id="IPR029034">
    <property type="entry name" value="Cystine-knot_cytokine"/>
</dbReference>
<evidence type="ECO:0000313" key="3">
    <source>
        <dbReference type="EMBL" id="KAK0426067.1"/>
    </source>
</evidence>
<protein>
    <recommendedName>
        <fullName evidence="5">Bursicon</fullName>
    </recommendedName>
</protein>
<dbReference type="AlphaFoldDB" id="A0AA39IKL8"/>
<accession>A0AA39IKL8</accession>
<proteinExistence type="predicted"/>
<organism evidence="3 4">
    <name type="scientific">Steinernema hermaphroditum</name>
    <dbReference type="NCBI Taxonomy" id="289476"/>
    <lineage>
        <taxon>Eukaryota</taxon>
        <taxon>Metazoa</taxon>
        <taxon>Ecdysozoa</taxon>
        <taxon>Nematoda</taxon>
        <taxon>Chromadorea</taxon>
        <taxon>Rhabditida</taxon>
        <taxon>Tylenchina</taxon>
        <taxon>Panagrolaimomorpha</taxon>
        <taxon>Strongyloidoidea</taxon>
        <taxon>Steinernematidae</taxon>
        <taxon>Steinernema</taxon>
    </lineage>
</organism>
<feature type="region of interest" description="Disordered" evidence="1">
    <location>
        <begin position="228"/>
        <end position="261"/>
    </location>
</feature>